<dbReference type="Proteomes" id="UP000574390">
    <property type="component" value="Unassembled WGS sequence"/>
</dbReference>
<protein>
    <submittedName>
        <fullName evidence="1">Uncharacterized protein</fullName>
    </submittedName>
</protein>
<proteinExistence type="predicted"/>
<feature type="non-terminal residue" evidence="1">
    <location>
        <position position="156"/>
    </location>
</feature>
<comment type="caution">
    <text evidence="1">The sequence shown here is derived from an EMBL/GenBank/DDBJ whole genome shotgun (WGS) entry which is preliminary data.</text>
</comment>
<dbReference type="EMBL" id="JABANM010002667">
    <property type="protein sequence ID" value="KAF4752186.1"/>
    <property type="molecule type" value="Genomic_DNA"/>
</dbReference>
<evidence type="ECO:0000313" key="2">
    <source>
        <dbReference type="Proteomes" id="UP000574390"/>
    </source>
</evidence>
<sequence>AAEVVELVRRNPLRVAHGRRCMLPPTCSQPSCHYYRSEDPQTHLGDQVVPAWSSGPSTGQLLAASFTKLRIREFRIPSRWLPLPDNRCWNANLVDEREGRAPMVAAQNGIAGGSNGGTHGSQWRHSWVPMEALMGPNGGTHGSQWRHSWVPMEALT</sequence>
<evidence type="ECO:0000313" key="1">
    <source>
        <dbReference type="EMBL" id="KAF4752186.1"/>
    </source>
</evidence>
<accession>A0A7J6U5Z5</accession>
<reference evidence="1 2" key="1">
    <citation type="submission" date="2020-04" db="EMBL/GenBank/DDBJ databases">
        <title>Perkinsus olseni comparative genomics.</title>
        <authorList>
            <person name="Bogema D.R."/>
        </authorList>
    </citation>
    <scope>NUCLEOTIDE SEQUENCE [LARGE SCALE GENOMIC DNA]</scope>
    <source>
        <strain evidence="1">ATCC PRA-205</strain>
    </source>
</reference>
<name>A0A7J6U5Z5_PEROL</name>
<organism evidence="1 2">
    <name type="scientific">Perkinsus olseni</name>
    <name type="common">Perkinsus atlanticus</name>
    <dbReference type="NCBI Taxonomy" id="32597"/>
    <lineage>
        <taxon>Eukaryota</taxon>
        <taxon>Sar</taxon>
        <taxon>Alveolata</taxon>
        <taxon>Perkinsozoa</taxon>
        <taxon>Perkinsea</taxon>
        <taxon>Perkinsida</taxon>
        <taxon>Perkinsidae</taxon>
        <taxon>Perkinsus</taxon>
    </lineage>
</organism>
<gene>
    <name evidence="1" type="ORF">FOZ62_022588</name>
</gene>
<dbReference type="AlphaFoldDB" id="A0A7J6U5Z5"/>
<feature type="non-terminal residue" evidence="1">
    <location>
        <position position="1"/>
    </location>
</feature>